<dbReference type="GO" id="GO:0005524">
    <property type="term" value="F:ATP binding"/>
    <property type="evidence" value="ECO:0007669"/>
    <property type="project" value="InterPro"/>
</dbReference>
<dbReference type="PROSITE" id="PS50990">
    <property type="entry name" value="PEPTIDASE_C39"/>
    <property type="match status" value="1"/>
</dbReference>
<dbReference type="AlphaFoldDB" id="A0A5C8ZMN6"/>
<keyword evidence="3" id="KW-1185">Reference proteome</keyword>
<evidence type="ECO:0000313" key="3">
    <source>
        <dbReference type="Proteomes" id="UP000321933"/>
    </source>
</evidence>
<name>A0A5C8ZMN6_9GAMM</name>
<proteinExistence type="predicted"/>
<dbReference type="GO" id="GO:0016020">
    <property type="term" value="C:membrane"/>
    <property type="evidence" value="ECO:0007669"/>
    <property type="project" value="InterPro"/>
</dbReference>
<dbReference type="InterPro" id="IPR005074">
    <property type="entry name" value="Peptidase_C39"/>
</dbReference>
<dbReference type="EMBL" id="VRYZ01000011">
    <property type="protein sequence ID" value="TXS89024.1"/>
    <property type="molecule type" value="Genomic_DNA"/>
</dbReference>
<sequence>MIRFIYNTAIVLVMSVVTLLFAMTLHTVSLLVATPFSFSDVLKDVEARIQRPTYQDSIAQKFRSGSVIGTGRTALAYTLARFGESVDLDDVGIGLHPPAGRDTLAPRQITRAGRVLGYQVALEESFRSNELPVIGLHPAIAEMVGGLYVVLHQISENSVTLFDPRIGRVITISRNDFQSQWNGIVIRLIPGLLVRR</sequence>
<accession>A0A5C8ZMN6</accession>
<dbReference type="Gene3D" id="3.90.70.10">
    <property type="entry name" value="Cysteine proteinases"/>
    <property type="match status" value="1"/>
</dbReference>
<feature type="domain" description="Peptidase C39" evidence="1">
    <location>
        <begin position="63"/>
        <end position="188"/>
    </location>
</feature>
<dbReference type="Pfam" id="PF03412">
    <property type="entry name" value="Peptidase_C39"/>
    <property type="match status" value="1"/>
</dbReference>
<dbReference type="RefSeq" id="WP_148065977.1">
    <property type="nucleotide sequence ID" value="NZ_VRYZ01000011.1"/>
</dbReference>
<evidence type="ECO:0000259" key="1">
    <source>
        <dbReference type="PROSITE" id="PS50990"/>
    </source>
</evidence>
<comment type="caution">
    <text evidence="2">The sequence shown here is derived from an EMBL/GenBank/DDBJ whole genome shotgun (WGS) entry which is preliminary data.</text>
</comment>
<dbReference type="GO" id="GO:0006508">
    <property type="term" value="P:proteolysis"/>
    <property type="evidence" value="ECO:0007669"/>
    <property type="project" value="InterPro"/>
</dbReference>
<evidence type="ECO:0000313" key="2">
    <source>
        <dbReference type="EMBL" id="TXS89024.1"/>
    </source>
</evidence>
<organism evidence="2 3">
    <name type="scientific">Parahaliea aestuarii</name>
    <dbReference type="NCBI Taxonomy" id="1852021"/>
    <lineage>
        <taxon>Bacteria</taxon>
        <taxon>Pseudomonadati</taxon>
        <taxon>Pseudomonadota</taxon>
        <taxon>Gammaproteobacteria</taxon>
        <taxon>Cellvibrionales</taxon>
        <taxon>Halieaceae</taxon>
        <taxon>Parahaliea</taxon>
    </lineage>
</organism>
<dbReference type="Proteomes" id="UP000321933">
    <property type="component" value="Unassembled WGS sequence"/>
</dbReference>
<dbReference type="GO" id="GO:0008233">
    <property type="term" value="F:peptidase activity"/>
    <property type="evidence" value="ECO:0007669"/>
    <property type="project" value="InterPro"/>
</dbReference>
<protein>
    <recommendedName>
        <fullName evidence="1">Peptidase C39 domain-containing protein</fullName>
    </recommendedName>
</protein>
<reference evidence="2 3" key="1">
    <citation type="submission" date="2019-08" db="EMBL/GenBank/DDBJ databases">
        <title>Parahaliea maris sp. nov., isolated from the surface seawater.</title>
        <authorList>
            <person name="Liu Y."/>
        </authorList>
    </citation>
    <scope>NUCLEOTIDE SEQUENCE [LARGE SCALE GENOMIC DNA]</scope>
    <source>
        <strain evidence="2 3">S2-26</strain>
    </source>
</reference>
<gene>
    <name evidence="2" type="ORF">FVW59_19050</name>
</gene>